<keyword evidence="1" id="KW-0614">Plasmid</keyword>
<evidence type="ECO:0000313" key="1">
    <source>
        <dbReference type="EMBL" id="UVF22850.1"/>
    </source>
</evidence>
<reference evidence="1" key="1">
    <citation type="submission" date="2022-08" db="EMBL/GenBank/DDBJ databases">
        <title>Microvirga terrae sp. nov., isolated from soil.</title>
        <authorList>
            <person name="Kim K.H."/>
            <person name="Seo Y.L."/>
            <person name="Kim J.M."/>
            <person name="Lee J.K."/>
            <person name="Han D.M."/>
            <person name="Jeon C.O."/>
        </authorList>
    </citation>
    <scope>NUCLEOTIDE SEQUENCE</scope>
    <source>
        <strain evidence="1">R24</strain>
        <plasmid evidence="1">pR24_3</plasmid>
    </source>
</reference>
<accession>A0ABY5S027</accession>
<proteinExistence type="predicted"/>
<name>A0ABY5S027_9HYPH</name>
<dbReference type="EMBL" id="CP102848">
    <property type="protein sequence ID" value="UVF22850.1"/>
    <property type="molecule type" value="Genomic_DNA"/>
</dbReference>
<protein>
    <submittedName>
        <fullName evidence="1">Uncharacterized protein</fullName>
    </submittedName>
</protein>
<geneLocation type="plasmid" evidence="1 2">
    <name>pR24_3</name>
</geneLocation>
<dbReference type="RefSeq" id="WP_173946281.1">
    <property type="nucleotide sequence ID" value="NZ_CP102848.1"/>
</dbReference>
<gene>
    <name evidence="1" type="ORF">HPT29_028530</name>
</gene>
<keyword evidence="2" id="KW-1185">Reference proteome</keyword>
<sequence>MTTETAAPTADQAETYPFTGEQALARLSVLETLAINNAIVVIGMVADAEGLTTPELEKHLTHLRDTTVNGVARFGREDVTDIAAKYADAVFKGIFDKVNENKDARERAAQKGAATPPTGKIQ</sequence>
<organism evidence="1 2">
    <name type="scientific">Microvirga terrae</name>
    <dbReference type="NCBI Taxonomy" id="2740529"/>
    <lineage>
        <taxon>Bacteria</taxon>
        <taxon>Pseudomonadati</taxon>
        <taxon>Pseudomonadota</taxon>
        <taxon>Alphaproteobacteria</taxon>
        <taxon>Hyphomicrobiales</taxon>
        <taxon>Methylobacteriaceae</taxon>
        <taxon>Microvirga</taxon>
    </lineage>
</organism>
<evidence type="ECO:0000313" key="2">
    <source>
        <dbReference type="Proteomes" id="UP001017257"/>
    </source>
</evidence>
<dbReference type="Proteomes" id="UP001017257">
    <property type="component" value="Plasmid pR24_3"/>
</dbReference>